<dbReference type="InterPro" id="IPR000515">
    <property type="entry name" value="MetI-like"/>
</dbReference>
<feature type="transmembrane region" description="Helical" evidence="9">
    <location>
        <begin position="101"/>
        <end position="121"/>
    </location>
</feature>
<feature type="transmembrane region" description="Helical" evidence="9">
    <location>
        <begin position="221"/>
        <end position="244"/>
    </location>
</feature>
<dbReference type="PROSITE" id="PS50928">
    <property type="entry name" value="ABC_TM1"/>
    <property type="match status" value="1"/>
</dbReference>
<feature type="transmembrane region" description="Helical" evidence="9">
    <location>
        <begin position="133"/>
        <end position="153"/>
    </location>
</feature>
<feature type="domain" description="ABC transmembrane type-1" evidence="10">
    <location>
        <begin position="95"/>
        <end position="387"/>
    </location>
</feature>
<keyword evidence="5 9" id="KW-0812">Transmembrane</keyword>
<keyword evidence="3 9" id="KW-0813">Transport</keyword>
<evidence type="ECO:0000256" key="6">
    <source>
        <dbReference type="ARBA" id="ARBA00022970"/>
    </source>
</evidence>
<reference evidence="11" key="2">
    <citation type="submission" date="2020-09" db="EMBL/GenBank/DDBJ databases">
        <authorList>
            <person name="Sun Q."/>
            <person name="Zhou Y."/>
        </authorList>
    </citation>
    <scope>NUCLEOTIDE SEQUENCE</scope>
    <source>
        <strain evidence="11">CGMCC 1.15725</strain>
    </source>
</reference>
<keyword evidence="7 9" id="KW-1133">Transmembrane helix</keyword>
<evidence type="ECO:0000256" key="9">
    <source>
        <dbReference type="RuleBase" id="RU363032"/>
    </source>
</evidence>
<evidence type="ECO:0000256" key="7">
    <source>
        <dbReference type="ARBA" id="ARBA00022989"/>
    </source>
</evidence>
<evidence type="ECO:0000256" key="1">
    <source>
        <dbReference type="ARBA" id="ARBA00004429"/>
    </source>
</evidence>
<dbReference type="InterPro" id="IPR043429">
    <property type="entry name" value="ArtM/GltK/GlnP/TcyL/YhdX-like"/>
</dbReference>
<dbReference type="NCBIfam" id="TIGR01726">
    <property type="entry name" value="HEQRo_perm_3TM"/>
    <property type="match status" value="1"/>
</dbReference>
<evidence type="ECO:0000259" key="10">
    <source>
        <dbReference type="PROSITE" id="PS50928"/>
    </source>
</evidence>
<proteinExistence type="inferred from homology"/>
<dbReference type="PANTHER" id="PTHR30614:SF37">
    <property type="entry name" value="AMINO-ACID ABC TRANSPORTER PERMEASE PROTEIN YHDX-RELATED"/>
    <property type="match status" value="1"/>
</dbReference>
<evidence type="ECO:0000256" key="2">
    <source>
        <dbReference type="ARBA" id="ARBA00010072"/>
    </source>
</evidence>
<feature type="transmembrane region" description="Helical" evidence="9">
    <location>
        <begin position="305"/>
        <end position="326"/>
    </location>
</feature>
<dbReference type="GO" id="GO:0043190">
    <property type="term" value="C:ATP-binding cassette (ABC) transporter complex"/>
    <property type="evidence" value="ECO:0007669"/>
    <property type="project" value="InterPro"/>
</dbReference>
<evidence type="ECO:0000256" key="3">
    <source>
        <dbReference type="ARBA" id="ARBA00022448"/>
    </source>
</evidence>
<evidence type="ECO:0000256" key="5">
    <source>
        <dbReference type="ARBA" id="ARBA00022692"/>
    </source>
</evidence>
<dbReference type="PANTHER" id="PTHR30614">
    <property type="entry name" value="MEMBRANE COMPONENT OF AMINO ACID ABC TRANSPORTER"/>
    <property type="match status" value="1"/>
</dbReference>
<keyword evidence="6" id="KW-0029">Amino-acid transport</keyword>
<dbReference type="Gene3D" id="1.10.3720.10">
    <property type="entry name" value="MetI-like"/>
    <property type="match status" value="2"/>
</dbReference>
<evidence type="ECO:0000256" key="8">
    <source>
        <dbReference type="ARBA" id="ARBA00023136"/>
    </source>
</evidence>
<feature type="transmembrane region" description="Helical" evidence="9">
    <location>
        <begin position="264"/>
        <end position="284"/>
    </location>
</feature>
<evidence type="ECO:0000256" key="4">
    <source>
        <dbReference type="ARBA" id="ARBA00022475"/>
    </source>
</evidence>
<keyword evidence="4" id="KW-1003">Cell membrane</keyword>
<dbReference type="InterPro" id="IPR010065">
    <property type="entry name" value="AA_ABC_transptr_permease_3TM"/>
</dbReference>
<name>A0A8J2YSP5_9PROT</name>
<dbReference type="CDD" id="cd06261">
    <property type="entry name" value="TM_PBP2"/>
    <property type="match status" value="1"/>
</dbReference>
<evidence type="ECO:0000313" key="12">
    <source>
        <dbReference type="Proteomes" id="UP000646365"/>
    </source>
</evidence>
<dbReference type="Proteomes" id="UP000646365">
    <property type="component" value="Unassembled WGS sequence"/>
</dbReference>
<comment type="subcellular location">
    <subcellularLocation>
        <location evidence="1">Cell inner membrane</location>
        <topology evidence="1">Multi-pass membrane protein</topology>
    </subcellularLocation>
    <subcellularLocation>
        <location evidence="9">Cell membrane</location>
        <topology evidence="9">Multi-pass membrane protein</topology>
    </subcellularLocation>
</comment>
<dbReference type="GO" id="GO:0022857">
    <property type="term" value="F:transmembrane transporter activity"/>
    <property type="evidence" value="ECO:0007669"/>
    <property type="project" value="InterPro"/>
</dbReference>
<organism evidence="11 12">
    <name type="scientific">Aliidongia dinghuensis</name>
    <dbReference type="NCBI Taxonomy" id="1867774"/>
    <lineage>
        <taxon>Bacteria</taxon>
        <taxon>Pseudomonadati</taxon>
        <taxon>Pseudomonadota</taxon>
        <taxon>Alphaproteobacteria</taxon>
        <taxon>Rhodospirillales</taxon>
        <taxon>Dongiaceae</taxon>
        <taxon>Aliidongia</taxon>
    </lineage>
</organism>
<sequence>MATSGATGRSATARSSDSKIWNNPTVRGVFWQIVMVVVVVGSVAYLANNAISNLERQHIASGFGFLSREAGFDISEKLIDYDPSYTYRDAFLVGLLNTFEVAGLGIVLATILGTLIGIARLSKNWLLSRLAQFYVELWRNIPLLLQLFFWYAILHVTAPGPRDAWHPLPGVFLSNRGLMFPVPSADPTHKYIWIAFFVAIIATVLLDWWGRKRQETTGQPFPIIGAAAGLIIGLPVLVFLLTGLHLQPDLPELKGFNFAGGASFSPELTALLVGLVIYTASYMAEIVRSGILAVSHGQTEAAGALGLRGGLILRLVVLPQALRIIIPPMTSQYLNLTKNSTLAVAIGFPDLVFVANTQMNQTGQAIEGISIIMATYLAISLSISLLMNIYNARIALKGR</sequence>
<keyword evidence="12" id="KW-1185">Reference proteome</keyword>
<dbReference type="GO" id="GO:0006865">
    <property type="term" value="P:amino acid transport"/>
    <property type="evidence" value="ECO:0007669"/>
    <property type="project" value="UniProtKB-KW"/>
</dbReference>
<dbReference type="AlphaFoldDB" id="A0A8J2YSP5"/>
<gene>
    <name evidence="11" type="ORF">GCM10011611_18870</name>
</gene>
<dbReference type="Pfam" id="PF00528">
    <property type="entry name" value="BPD_transp_1"/>
    <property type="match status" value="1"/>
</dbReference>
<keyword evidence="8 9" id="KW-0472">Membrane</keyword>
<dbReference type="SUPFAM" id="SSF161098">
    <property type="entry name" value="MetI-like"/>
    <property type="match status" value="2"/>
</dbReference>
<dbReference type="RefSeq" id="WP_189044931.1">
    <property type="nucleotide sequence ID" value="NZ_BMJQ01000004.1"/>
</dbReference>
<feature type="transmembrane region" description="Helical" evidence="9">
    <location>
        <begin position="191"/>
        <end position="209"/>
    </location>
</feature>
<evidence type="ECO:0000313" key="11">
    <source>
        <dbReference type="EMBL" id="GGF13402.1"/>
    </source>
</evidence>
<dbReference type="EMBL" id="BMJQ01000004">
    <property type="protein sequence ID" value="GGF13402.1"/>
    <property type="molecule type" value="Genomic_DNA"/>
</dbReference>
<reference evidence="11" key="1">
    <citation type="journal article" date="2014" name="Int. J. Syst. Evol. Microbiol.">
        <title>Complete genome sequence of Corynebacterium casei LMG S-19264T (=DSM 44701T), isolated from a smear-ripened cheese.</title>
        <authorList>
            <consortium name="US DOE Joint Genome Institute (JGI-PGF)"/>
            <person name="Walter F."/>
            <person name="Albersmeier A."/>
            <person name="Kalinowski J."/>
            <person name="Ruckert C."/>
        </authorList>
    </citation>
    <scope>NUCLEOTIDE SEQUENCE</scope>
    <source>
        <strain evidence="11">CGMCC 1.15725</strain>
    </source>
</reference>
<comment type="caution">
    <text evidence="11">The sequence shown here is derived from an EMBL/GenBank/DDBJ whole genome shotgun (WGS) entry which is preliminary data.</text>
</comment>
<dbReference type="InterPro" id="IPR035906">
    <property type="entry name" value="MetI-like_sf"/>
</dbReference>
<feature type="transmembrane region" description="Helical" evidence="9">
    <location>
        <begin position="369"/>
        <end position="390"/>
    </location>
</feature>
<comment type="similarity">
    <text evidence="2">Belongs to the binding-protein-dependent transport system permease family. HisMQ subfamily.</text>
</comment>
<feature type="transmembrane region" description="Helical" evidence="9">
    <location>
        <begin position="29"/>
        <end position="47"/>
    </location>
</feature>
<accession>A0A8J2YSP5</accession>
<protein>
    <submittedName>
        <fullName evidence="11">ABC transporter permease</fullName>
    </submittedName>
</protein>